<keyword evidence="3" id="KW-1185">Reference proteome</keyword>
<dbReference type="Proteomes" id="UP000001307">
    <property type="component" value="Unassembled WGS sequence"/>
</dbReference>
<gene>
    <name evidence="2" type="ORF">GSOID_T00002921001</name>
</gene>
<dbReference type="AlphaFoldDB" id="E4XSZ5"/>
<dbReference type="EMBL" id="FN653144">
    <property type="protein sequence ID" value="CBY12857.1"/>
    <property type="molecule type" value="Genomic_DNA"/>
</dbReference>
<dbReference type="InParanoid" id="E4XSZ5"/>
<proteinExistence type="predicted"/>
<sequence length="187" mass="21032">MRKISSPEASSLPPLASYTEQESHQSPQAKNGWFRSSQSTTYHPQWSASTPSRTSLAPRTASLVHAGSHGHSQWPLSDSVTDENVETWANSSLVQCHSCTQSSMRSSLSTDTVEDRRNELIKVRNSKLLCKEEATLTENEKIIRRSLEKVNSWLKELPTTYDPIVTQETRNPVAGRPLSHYLKNNRV</sequence>
<feature type="compositionally biased region" description="Polar residues" evidence="1">
    <location>
        <begin position="18"/>
        <end position="57"/>
    </location>
</feature>
<feature type="compositionally biased region" description="Low complexity" evidence="1">
    <location>
        <begin position="1"/>
        <end position="17"/>
    </location>
</feature>
<feature type="region of interest" description="Disordered" evidence="1">
    <location>
        <begin position="1"/>
        <end position="58"/>
    </location>
</feature>
<protein>
    <submittedName>
        <fullName evidence="2">Uncharacterized protein</fullName>
    </submittedName>
</protein>
<evidence type="ECO:0000313" key="2">
    <source>
        <dbReference type="EMBL" id="CBY12857.1"/>
    </source>
</evidence>
<dbReference type="OrthoDB" id="10379778at2759"/>
<evidence type="ECO:0000256" key="1">
    <source>
        <dbReference type="SAM" id="MobiDB-lite"/>
    </source>
</evidence>
<accession>E4XSZ5</accession>
<name>E4XSZ5_OIKDI</name>
<evidence type="ECO:0000313" key="3">
    <source>
        <dbReference type="Proteomes" id="UP000001307"/>
    </source>
</evidence>
<organism evidence="2">
    <name type="scientific">Oikopleura dioica</name>
    <name type="common">Tunicate</name>
    <dbReference type="NCBI Taxonomy" id="34765"/>
    <lineage>
        <taxon>Eukaryota</taxon>
        <taxon>Metazoa</taxon>
        <taxon>Chordata</taxon>
        <taxon>Tunicata</taxon>
        <taxon>Appendicularia</taxon>
        <taxon>Copelata</taxon>
        <taxon>Oikopleuridae</taxon>
        <taxon>Oikopleura</taxon>
    </lineage>
</organism>
<reference evidence="2" key="1">
    <citation type="journal article" date="2010" name="Science">
        <title>Plasticity of animal genome architecture unmasked by rapid evolution of a pelagic tunicate.</title>
        <authorList>
            <person name="Denoeud F."/>
            <person name="Henriet S."/>
            <person name="Mungpakdee S."/>
            <person name="Aury J.M."/>
            <person name="Da Silva C."/>
            <person name="Brinkmann H."/>
            <person name="Mikhaleva J."/>
            <person name="Olsen L.C."/>
            <person name="Jubin C."/>
            <person name="Canestro C."/>
            <person name="Bouquet J.M."/>
            <person name="Danks G."/>
            <person name="Poulain J."/>
            <person name="Campsteijn C."/>
            <person name="Adamski M."/>
            <person name="Cross I."/>
            <person name="Yadetie F."/>
            <person name="Muffato M."/>
            <person name="Louis A."/>
            <person name="Butcher S."/>
            <person name="Tsagkogeorga G."/>
            <person name="Konrad A."/>
            <person name="Singh S."/>
            <person name="Jensen M.F."/>
            <person name="Cong E.H."/>
            <person name="Eikeseth-Otteraa H."/>
            <person name="Noel B."/>
            <person name="Anthouard V."/>
            <person name="Porcel B.M."/>
            <person name="Kachouri-Lafond R."/>
            <person name="Nishino A."/>
            <person name="Ugolini M."/>
            <person name="Chourrout P."/>
            <person name="Nishida H."/>
            <person name="Aasland R."/>
            <person name="Huzurbazar S."/>
            <person name="Westhof E."/>
            <person name="Delsuc F."/>
            <person name="Lehrach H."/>
            <person name="Reinhardt R."/>
            <person name="Weissenbach J."/>
            <person name="Roy S.W."/>
            <person name="Artiguenave F."/>
            <person name="Postlethwait J.H."/>
            <person name="Manak J.R."/>
            <person name="Thompson E.M."/>
            <person name="Jaillon O."/>
            <person name="Du Pasquier L."/>
            <person name="Boudinot P."/>
            <person name="Liberles D.A."/>
            <person name="Volff J.N."/>
            <person name="Philippe H."/>
            <person name="Lenhard B."/>
            <person name="Roest Crollius H."/>
            <person name="Wincker P."/>
            <person name="Chourrout D."/>
        </authorList>
    </citation>
    <scope>NUCLEOTIDE SEQUENCE [LARGE SCALE GENOMIC DNA]</scope>
</reference>